<dbReference type="Proteomes" id="UP000050331">
    <property type="component" value="Chromosome"/>
</dbReference>
<dbReference type="AlphaFoldDB" id="A0A0U4F406"/>
<gene>
    <name evidence="1" type="ORF">AOX59_17680</name>
</gene>
<keyword evidence="2" id="KW-1185">Reference proteome</keyword>
<evidence type="ECO:0008006" key="3">
    <source>
        <dbReference type="Google" id="ProtNLM"/>
    </source>
</evidence>
<dbReference type="STRING" id="1472767.AOX59_17680"/>
<dbReference type="Pfam" id="PF08905">
    <property type="entry name" value="DUF1850"/>
    <property type="match status" value="1"/>
</dbReference>
<evidence type="ECO:0000313" key="1">
    <source>
        <dbReference type="EMBL" id="ALX50247.1"/>
    </source>
</evidence>
<proteinExistence type="predicted"/>
<reference evidence="1 2" key="1">
    <citation type="submission" date="2016-01" db="EMBL/GenBank/DDBJ databases">
        <title>Complete genome sequence of strain Lentibacillus amyloliquefaciens LAM0015T isolated from saline sediment.</title>
        <authorList>
            <person name="Wang J.-L."/>
            <person name="He M.-X."/>
        </authorList>
    </citation>
    <scope>NUCLEOTIDE SEQUENCE [LARGE SCALE GENOMIC DNA]</scope>
    <source>
        <strain evidence="1 2">LAM0015</strain>
    </source>
</reference>
<dbReference type="InterPro" id="IPR015001">
    <property type="entry name" value="DUF1850"/>
</dbReference>
<evidence type="ECO:0000313" key="2">
    <source>
        <dbReference type="Proteomes" id="UP000050331"/>
    </source>
</evidence>
<organism evidence="1 2">
    <name type="scientific">Lentibacillus amyloliquefaciens</name>
    <dbReference type="NCBI Taxonomy" id="1472767"/>
    <lineage>
        <taxon>Bacteria</taxon>
        <taxon>Bacillati</taxon>
        <taxon>Bacillota</taxon>
        <taxon>Bacilli</taxon>
        <taxon>Bacillales</taxon>
        <taxon>Bacillaceae</taxon>
        <taxon>Lentibacillus</taxon>
    </lineage>
</organism>
<name>A0A0U4F406_9BACI</name>
<dbReference type="RefSeq" id="WP_068447556.1">
    <property type="nucleotide sequence ID" value="NZ_CP013862.1"/>
</dbReference>
<protein>
    <recommendedName>
        <fullName evidence="3">DUF1850 domain-containing protein</fullName>
    </recommendedName>
</protein>
<accession>A0A0U4F406</accession>
<sequence>MFRKYKAVFSLALLILILIGVMFIPVKALTVLKGDEEIYALYLKDRSFSIQWTHSVEKEDWIEYFNIRDDVLYLESTKFKTFGAGVPSQTEHSAVLEDGWVHMDIERKIGEALVVRSHQLNDYQLRFGKETYDLQPSDDAYTISVSETPLHSILFTFLKRIVR</sequence>
<dbReference type="EMBL" id="CP013862">
    <property type="protein sequence ID" value="ALX50247.1"/>
    <property type="molecule type" value="Genomic_DNA"/>
</dbReference>
<dbReference type="KEGG" id="lao:AOX59_17680"/>